<keyword evidence="7 8" id="KW-0411">Iron-sulfur</keyword>
<evidence type="ECO:0000313" key="12">
    <source>
        <dbReference type="EMBL" id="MBC8431270.1"/>
    </source>
</evidence>
<evidence type="ECO:0000259" key="9">
    <source>
        <dbReference type="PROSITE" id="PS50926"/>
    </source>
</evidence>
<dbReference type="InterPro" id="IPR058240">
    <property type="entry name" value="rSAM_sf"/>
</dbReference>
<evidence type="ECO:0000256" key="2">
    <source>
        <dbReference type="ARBA" id="ARBA00022490"/>
    </source>
</evidence>
<dbReference type="Gene3D" id="2.40.50.140">
    <property type="entry name" value="Nucleic acid-binding proteins"/>
    <property type="match status" value="1"/>
</dbReference>
<keyword evidence="2 8" id="KW-0963">Cytoplasm</keyword>
<keyword evidence="5 8" id="KW-0479">Metal-binding</keyword>
<dbReference type="PANTHER" id="PTHR43837:SF1">
    <property type="entry name" value="RIBOSOMAL PROTEIN US12 METHYLTHIOTRANSFERASE RIMO"/>
    <property type="match status" value="1"/>
</dbReference>
<evidence type="ECO:0000313" key="13">
    <source>
        <dbReference type="Proteomes" id="UP000605201"/>
    </source>
</evidence>
<dbReference type="NCBIfam" id="TIGR01125">
    <property type="entry name" value="30S ribosomal protein S12 methylthiotransferase RimO"/>
    <property type="match status" value="1"/>
</dbReference>
<evidence type="ECO:0000256" key="4">
    <source>
        <dbReference type="ARBA" id="ARBA00022691"/>
    </source>
</evidence>
<feature type="domain" description="TRAM" evidence="9">
    <location>
        <begin position="373"/>
        <end position="439"/>
    </location>
</feature>
<feature type="binding site" evidence="8">
    <location>
        <position position="80"/>
    </location>
    <ligand>
        <name>[4Fe-4S] cluster</name>
        <dbReference type="ChEBI" id="CHEBI:49883"/>
        <label>1</label>
    </ligand>
</feature>
<dbReference type="InterPro" id="IPR006638">
    <property type="entry name" value="Elp3/MiaA/NifB-like_rSAM"/>
</dbReference>
<reference evidence="12 13" key="1">
    <citation type="submission" date="2020-08" db="EMBL/GenBank/DDBJ databases">
        <title>Bridging the membrane lipid divide: bacteria of the FCB group superphylum have the potential to synthesize archaeal ether lipids.</title>
        <authorList>
            <person name="Villanueva L."/>
            <person name="Von Meijenfeldt F.A.B."/>
            <person name="Westbye A.B."/>
            <person name="Yadav S."/>
            <person name="Hopmans E.C."/>
            <person name="Dutilh B.E."/>
            <person name="Sinninghe Damste J.S."/>
        </authorList>
    </citation>
    <scope>NUCLEOTIDE SEQUENCE [LARGE SCALE GENOMIC DNA]</scope>
    <source>
        <strain evidence="12">NIOZ-UU17</strain>
    </source>
</reference>
<evidence type="ECO:0000256" key="7">
    <source>
        <dbReference type="ARBA" id="ARBA00023014"/>
    </source>
</evidence>
<feature type="binding site" evidence="8">
    <location>
        <position position="10"/>
    </location>
    <ligand>
        <name>[4Fe-4S] cluster</name>
        <dbReference type="ChEBI" id="CHEBI:49883"/>
        <label>1</label>
    </ligand>
</feature>
<feature type="binding site" evidence="8">
    <location>
        <position position="46"/>
    </location>
    <ligand>
        <name>[4Fe-4S] cluster</name>
        <dbReference type="ChEBI" id="CHEBI:49883"/>
        <label>1</label>
    </ligand>
</feature>
<dbReference type="InterPro" id="IPR005840">
    <property type="entry name" value="Ribosomal_uS12_MeSTrfase_RimO"/>
</dbReference>
<evidence type="ECO:0000256" key="1">
    <source>
        <dbReference type="ARBA" id="ARBA00022485"/>
    </source>
</evidence>
<keyword evidence="3 8" id="KW-0808">Transferase</keyword>
<dbReference type="PANTHER" id="PTHR43837">
    <property type="entry name" value="RIBOSOMAL PROTEIN S12 METHYLTHIOTRANSFERASE RIMO"/>
    <property type="match status" value="1"/>
</dbReference>
<dbReference type="FunFam" id="3.80.30.20:FF:000001">
    <property type="entry name" value="tRNA-2-methylthio-N(6)-dimethylallyladenosine synthase 2"/>
    <property type="match status" value="1"/>
</dbReference>
<feature type="binding site" evidence="8">
    <location>
        <position position="161"/>
    </location>
    <ligand>
        <name>[4Fe-4S] cluster</name>
        <dbReference type="ChEBI" id="CHEBI:49883"/>
        <label>2</label>
        <note>4Fe-4S-S-AdoMet</note>
    </ligand>
</feature>
<dbReference type="InterPro" id="IPR038135">
    <property type="entry name" value="Methylthiotransferase_N_sf"/>
</dbReference>
<dbReference type="HAMAP" id="MF_01865">
    <property type="entry name" value="MTTase_RimO"/>
    <property type="match status" value="1"/>
</dbReference>
<dbReference type="Pfam" id="PF00919">
    <property type="entry name" value="UPF0004"/>
    <property type="match status" value="1"/>
</dbReference>
<dbReference type="SFLD" id="SFLDS00029">
    <property type="entry name" value="Radical_SAM"/>
    <property type="match status" value="1"/>
</dbReference>
<protein>
    <recommendedName>
        <fullName evidence="8">Ribosomal protein uS12 methylthiotransferase RimO</fullName>
        <shortName evidence="8">uS12 MTTase</shortName>
        <shortName evidence="8">uS12 methylthiotransferase</shortName>
        <ecNumber evidence="8">2.8.4.4</ecNumber>
    </recommendedName>
    <alternativeName>
        <fullName evidence="8">Ribosomal protein uS12 (aspartate-C(3))-methylthiotransferase</fullName>
    </alternativeName>
    <alternativeName>
        <fullName evidence="8">Ribosome maturation factor RimO</fullName>
    </alternativeName>
</protein>
<dbReference type="InterPro" id="IPR020612">
    <property type="entry name" value="Methylthiotransferase_CS"/>
</dbReference>
<keyword evidence="4 8" id="KW-0949">S-adenosyl-L-methionine</keyword>
<feature type="domain" description="Radical SAM core" evidence="11">
    <location>
        <begin position="140"/>
        <end position="370"/>
    </location>
</feature>
<dbReference type="EC" id="2.8.4.4" evidence="8"/>
<dbReference type="PROSITE" id="PS51918">
    <property type="entry name" value="RADICAL_SAM"/>
    <property type="match status" value="1"/>
</dbReference>
<dbReference type="CDD" id="cd01335">
    <property type="entry name" value="Radical_SAM"/>
    <property type="match status" value="1"/>
</dbReference>
<dbReference type="NCBIfam" id="TIGR00089">
    <property type="entry name" value="MiaB/RimO family radical SAM methylthiotransferase"/>
    <property type="match status" value="1"/>
</dbReference>
<dbReference type="InterPro" id="IPR002792">
    <property type="entry name" value="TRAM_dom"/>
</dbReference>
<evidence type="ECO:0000256" key="8">
    <source>
        <dbReference type="HAMAP-Rule" id="MF_01865"/>
    </source>
</evidence>
<dbReference type="GO" id="GO:0035599">
    <property type="term" value="F:aspartic acid methylthiotransferase activity"/>
    <property type="evidence" value="ECO:0007669"/>
    <property type="project" value="TreeGrafter"/>
</dbReference>
<dbReference type="SFLD" id="SFLDF00274">
    <property type="entry name" value="ribosomal_protein_S12_methylth"/>
    <property type="match status" value="1"/>
</dbReference>
<dbReference type="EMBL" id="JACNIG010000126">
    <property type="protein sequence ID" value="MBC8431270.1"/>
    <property type="molecule type" value="Genomic_DNA"/>
</dbReference>
<comment type="subcellular location">
    <subcellularLocation>
        <location evidence="8">Cytoplasm</location>
    </subcellularLocation>
</comment>
<dbReference type="PROSITE" id="PS51449">
    <property type="entry name" value="MTTASE_N"/>
    <property type="match status" value="1"/>
</dbReference>
<dbReference type="SMART" id="SM00729">
    <property type="entry name" value="Elp3"/>
    <property type="match status" value="1"/>
</dbReference>
<evidence type="ECO:0000256" key="5">
    <source>
        <dbReference type="ARBA" id="ARBA00022723"/>
    </source>
</evidence>
<proteinExistence type="inferred from homology"/>
<dbReference type="GO" id="GO:0051539">
    <property type="term" value="F:4 iron, 4 sulfur cluster binding"/>
    <property type="evidence" value="ECO:0007669"/>
    <property type="project" value="UniProtKB-UniRule"/>
</dbReference>
<name>A0A8J6TQL2_9BACT</name>
<dbReference type="SUPFAM" id="SSF102114">
    <property type="entry name" value="Radical SAM enzymes"/>
    <property type="match status" value="1"/>
</dbReference>
<evidence type="ECO:0000259" key="10">
    <source>
        <dbReference type="PROSITE" id="PS51449"/>
    </source>
</evidence>
<dbReference type="GO" id="GO:0046872">
    <property type="term" value="F:metal ion binding"/>
    <property type="evidence" value="ECO:0007669"/>
    <property type="project" value="UniProtKB-KW"/>
</dbReference>
<dbReference type="Pfam" id="PF18693">
    <property type="entry name" value="TRAM_2"/>
    <property type="match status" value="1"/>
</dbReference>
<dbReference type="InterPro" id="IPR013848">
    <property type="entry name" value="Methylthiotransferase_N"/>
</dbReference>
<feature type="binding site" evidence="8">
    <location>
        <position position="158"/>
    </location>
    <ligand>
        <name>[4Fe-4S] cluster</name>
        <dbReference type="ChEBI" id="CHEBI:49883"/>
        <label>2</label>
        <note>4Fe-4S-S-AdoMet</note>
    </ligand>
</feature>
<dbReference type="GO" id="GO:0005840">
    <property type="term" value="C:ribosome"/>
    <property type="evidence" value="ECO:0007669"/>
    <property type="project" value="UniProtKB-KW"/>
</dbReference>
<evidence type="ECO:0000256" key="3">
    <source>
        <dbReference type="ARBA" id="ARBA00022679"/>
    </source>
</evidence>
<dbReference type="Gene3D" id="3.80.30.20">
    <property type="entry name" value="tm_1862 like domain"/>
    <property type="match status" value="1"/>
</dbReference>
<dbReference type="Pfam" id="PF04055">
    <property type="entry name" value="Radical_SAM"/>
    <property type="match status" value="1"/>
</dbReference>
<evidence type="ECO:0000256" key="6">
    <source>
        <dbReference type="ARBA" id="ARBA00023004"/>
    </source>
</evidence>
<dbReference type="InterPro" id="IPR012340">
    <property type="entry name" value="NA-bd_OB-fold"/>
</dbReference>
<comment type="catalytic activity">
    <reaction evidence="8">
        <text>L-aspartate(89)-[ribosomal protein uS12]-hydrogen + (sulfur carrier)-SH + AH2 + 2 S-adenosyl-L-methionine = 3-methylsulfanyl-L-aspartate(89)-[ribosomal protein uS12]-hydrogen + (sulfur carrier)-H + 5'-deoxyadenosine + L-methionine + A + S-adenosyl-L-homocysteine + 2 H(+)</text>
        <dbReference type="Rhea" id="RHEA:37087"/>
        <dbReference type="Rhea" id="RHEA-COMP:10460"/>
        <dbReference type="Rhea" id="RHEA-COMP:10461"/>
        <dbReference type="Rhea" id="RHEA-COMP:14737"/>
        <dbReference type="Rhea" id="RHEA-COMP:14739"/>
        <dbReference type="ChEBI" id="CHEBI:13193"/>
        <dbReference type="ChEBI" id="CHEBI:15378"/>
        <dbReference type="ChEBI" id="CHEBI:17319"/>
        <dbReference type="ChEBI" id="CHEBI:17499"/>
        <dbReference type="ChEBI" id="CHEBI:29917"/>
        <dbReference type="ChEBI" id="CHEBI:29961"/>
        <dbReference type="ChEBI" id="CHEBI:57844"/>
        <dbReference type="ChEBI" id="CHEBI:57856"/>
        <dbReference type="ChEBI" id="CHEBI:59789"/>
        <dbReference type="ChEBI" id="CHEBI:64428"/>
        <dbReference type="ChEBI" id="CHEBI:73599"/>
        <dbReference type="EC" id="2.8.4.4"/>
    </reaction>
</comment>
<organism evidence="12 13">
    <name type="scientific">Candidatus Desulfatibia vada</name>
    <dbReference type="NCBI Taxonomy" id="2841696"/>
    <lineage>
        <taxon>Bacteria</taxon>
        <taxon>Pseudomonadati</taxon>
        <taxon>Thermodesulfobacteriota</taxon>
        <taxon>Desulfobacteria</taxon>
        <taxon>Desulfobacterales</taxon>
        <taxon>Desulfobacterales incertae sedis</taxon>
        <taxon>Candidatus Desulfatibia</taxon>
    </lineage>
</organism>
<gene>
    <name evidence="8 12" type="primary">rimO</name>
    <name evidence="12" type="ORF">H8D96_05065</name>
</gene>
<dbReference type="Proteomes" id="UP000605201">
    <property type="component" value="Unassembled WGS sequence"/>
</dbReference>
<dbReference type="InterPro" id="IPR023404">
    <property type="entry name" value="rSAM_horseshoe"/>
</dbReference>
<comment type="similarity">
    <text evidence="8">Belongs to the methylthiotransferase family. RimO subfamily.</text>
</comment>
<dbReference type="InterPro" id="IPR007197">
    <property type="entry name" value="rSAM"/>
</dbReference>
<dbReference type="GO" id="GO:0006400">
    <property type="term" value="P:tRNA modification"/>
    <property type="evidence" value="ECO:0007669"/>
    <property type="project" value="InterPro"/>
</dbReference>
<dbReference type="PROSITE" id="PS01278">
    <property type="entry name" value="MTTASE_RADICAL"/>
    <property type="match status" value="1"/>
</dbReference>
<keyword evidence="1 8" id="KW-0004">4Fe-4S</keyword>
<comment type="function">
    <text evidence="8">Catalyzes the methylthiolation of an aspartic acid residue of ribosomal protein uS12.</text>
</comment>
<dbReference type="PROSITE" id="PS50926">
    <property type="entry name" value="TRAM"/>
    <property type="match status" value="1"/>
</dbReference>
<dbReference type="SFLD" id="SFLDG01082">
    <property type="entry name" value="B12-binding_domain_containing"/>
    <property type="match status" value="1"/>
</dbReference>
<dbReference type="AlphaFoldDB" id="A0A8J6TQL2"/>
<accession>A0A8J6TQL2</accession>
<keyword evidence="12" id="KW-0689">Ribosomal protein</keyword>
<comment type="caution">
    <text evidence="12">The sequence shown here is derived from an EMBL/GenBank/DDBJ whole genome shotgun (WGS) entry which is preliminary data.</text>
</comment>
<evidence type="ECO:0000259" key="11">
    <source>
        <dbReference type="PROSITE" id="PS51918"/>
    </source>
</evidence>
<feature type="domain" description="MTTase N-terminal" evidence="10">
    <location>
        <begin position="1"/>
        <end position="117"/>
    </location>
</feature>
<feature type="binding site" evidence="8">
    <location>
        <position position="154"/>
    </location>
    <ligand>
        <name>[4Fe-4S] cluster</name>
        <dbReference type="ChEBI" id="CHEBI:49883"/>
        <label>2</label>
        <note>4Fe-4S-S-AdoMet</note>
    </ligand>
</feature>
<dbReference type="InterPro" id="IPR005839">
    <property type="entry name" value="Methylthiotransferase"/>
</dbReference>
<dbReference type="SFLD" id="SFLDG01061">
    <property type="entry name" value="methylthiotransferase"/>
    <property type="match status" value="1"/>
</dbReference>
<keyword evidence="6 8" id="KW-0408">Iron</keyword>
<comment type="cofactor">
    <cofactor evidence="8">
        <name>[4Fe-4S] cluster</name>
        <dbReference type="ChEBI" id="CHEBI:49883"/>
    </cofactor>
    <text evidence="8">Binds 2 [4Fe-4S] clusters. One cluster is coordinated with 3 cysteines and an exchangeable S-adenosyl-L-methionine.</text>
</comment>
<dbReference type="GO" id="GO:0005829">
    <property type="term" value="C:cytosol"/>
    <property type="evidence" value="ECO:0007669"/>
    <property type="project" value="TreeGrafter"/>
</dbReference>
<dbReference type="GO" id="GO:0103039">
    <property type="term" value="F:protein methylthiotransferase activity"/>
    <property type="evidence" value="ECO:0007669"/>
    <property type="project" value="UniProtKB-EC"/>
</dbReference>
<dbReference type="Gene3D" id="3.40.50.12160">
    <property type="entry name" value="Methylthiotransferase, N-terminal domain"/>
    <property type="match status" value="1"/>
</dbReference>
<keyword evidence="12" id="KW-0687">Ribonucleoprotein</keyword>
<sequence>MKIHLVSLGCAKNLVDSEMMLGRLVQAGWPHTTDPREADTIIINTCSFIESATNESIDTILEMAKFKNSGVCRRLIVAGCLPERFREEIVDSLPEVDFFLGTGAFHEIEKAVKGPAEPSVCHLPDPYSQDLQEQIAPRLLSSPHMAYLKIAEGCSRHCTYCIIPKLRGKQKSRPLENIVAEARFLISNNIKELILVAQDTTAYGNDLDPPFSLDHVLKNIADISNDVWVRLLYAHPQSLGPDVIQTVAAYPNICSYFDIPIQHASNRLLKKMGRNYTSDHLFRLFDKIRSLVPHAVLRTTVMVGFPGETDKDYKALMNFVDEIRFDHLGVFVYSDSKDLPSHKLSGHIPKKVAKDRFDRLMLRQSKISLESNRKHIGKTYEVLVETQAKNNLFTGRTFFQTPEVDGITYIHSEKLPLSTFSSVRVTDVSEYDLMGEILCKT</sequence>